<evidence type="ECO:0000256" key="8">
    <source>
        <dbReference type="SAM" id="MobiDB-lite"/>
    </source>
</evidence>
<dbReference type="EMBL" id="LVYI01000002">
    <property type="protein sequence ID" value="OAP63866.1"/>
    <property type="molecule type" value="Genomic_DNA"/>
</dbReference>
<dbReference type="PROSITE" id="PS50158">
    <property type="entry name" value="ZF_CCHC"/>
    <property type="match status" value="1"/>
</dbReference>
<evidence type="ECO:0000256" key="1">
    <source>
        <dbReference type="ARBA" id="ARBA00004123"/>
    </source>
</evidence>
<keyword evidence="2" id="KW-0479">Metal-binding</keyword>
<dbReference type="InterPro" id="IPR051644">
    <property type="entry name" value="TRAMP_AT-DNA-binding"/>
</dbReference>
<dbReference type="Gene3D" id="4.10.60.10">
    <property type="entry name" value="Zinc finger, CCHC-type"/>
    <property type="match status" value="1"/>
</dbReference>
<evidence type="ECO:0000256" key="3">
    <source>
        <dbReference type="ARBA" id="ARBA00022737"/>
    </source>
</evidence>
<dbReference type="GO" id="GO:0071039">
    <property type="term" value="P:nuclear polyadenylation-dependent CUT catabolic process"/>
    <property type="evidence" value="ECO:0007669"/>
    <property type="project" value="TreeGrafter"/>
</dbReference>
<dbReference type="GeneID" id="30007263"/>
<evidence type="ECO:0000259" key="9">
    <source>
        <dbReference type="PROSITE" id="PS50158"/>
    </source>
</evidence>
<keyword evidence="5" id="KW-0862">Zinc</keyword>
<evidence type="ECO:0000256" key="2">
    <source>
        <dbReference type="ARBA" id="ARBA00022723"/>
    </source>
</evidence>
<name>A0A178ZWT7_9EURO</name>
<dbReference type="GO" id="GO:0071036">
    <property type="term" value="P:nuclear polyadenylation-dependent snoRNA catabolic process"/>
    <property type="evidence" value="ECO:0007669"/>
    <property type="project" value="TreeGrafter"/>
</dbReference>
<feature type="compositionally biased region" description="Acidic residues" evidence="8">
    <location>
        <begin position="74"/>
        <end position="90"/>
    </location>
</feature>
<dbReference type="SUPFAM" id="SSF57756">
    <property type="entry name" value="Retrovirus zinc finger-like domains"/>
    <property type="match status" value="1"/>
</dbReference>
<dbReference type="GO" id="GO:0003723">
    <property type="term" value="F:RNA binding"/>
    <property type="evidence" value="ECO:0007669"/>
    <property type="project" value="TreeGrafter"/>
</dbReference>
<evidence type="ECO:0000256" key="6">
    <source>
        <dbReference type="ARBA" id="ARBA00023242"/>
    </source>
</evidence>
<evidence type="ECO:0000313" key="11">
    <source>
        <dbReference type="Proteomes" id="UP000078343"/>
    </source>
</evidence>
<feature type="compositionally biased region" description="Polar residues" evidence="8">
    <location>
        <begin position="153"/>
        <end position="166"/>
    </location>
</feature>
<gene>
    <name evidence="10" type="ORF">AYL99_03093</name>
</gene>
<reference evidence="10 11" key="1">
    <citation type="submission" date="2016-04" db="EMBL/GenBank/DDBJ databases">
        <title>Draft genome of Fonsecaea erecta CBS 125763.</title>
        <authorList>
            <person name="Weiss V.A."/>
            <person name="Vicente V.A."/>
            <person name="Raittz R.T."/>
            <person name="Moreno L.F."/>
            <person name="De Souza E.M."/>
            <person name="Pedrosa F.O."/>
            <person name="Steffens M.B."/>
            <person name="Faoro H."/>
            <person name="Tadra-Sfeir M.Z."/>
            <person name="Najafzadeh M.J."/>
            <person name="Felipe M.S."/>
            <person name="Teixeira M."/>
            <person name="Sun J."/>
            <person name="Xi L."/>
            <person name="Gomes R."/>
            <person name="De Azevedo C.M."/>
            <person name="Salgado C.G."/>
            <person name="Da Silva M.B."/>
            <person name="Nascimento M.F."/>
            <person name="Queiroz-Telles F."/>
            <person name="Attili D.S."/>
            <person name="Gorbushina A."/>
        </authorList>
    </citation>
    <scope>NUCLEOTIDE SEQUENCE [LARGE SCALE GENOMIC DNA]</scope>
    <source>
        <strain evidence="10 11">CBS 125763</strain>
    </source>
</reference>
<feature type="region of interest" description="Disordered" evidence="8">
    <location>
        <begin position="1"/>
        <end position="173"/>
    </location>
</feature>
<comment type="subcellular location">
    <subcellularLocation>
        <location evidence="1">Nucleus</location>
    </subcellularLocation>
</comment>
<accession>A0A178ZWT7</accession>
<organism evidence="10 11">
    <name type="scientific">Fonsecaea erecta</name>
    <dbReference type="NCBI Taxonomy" id="1367422"/>
    <lineage>
        <taxon>Eukaryota</taxon>
        <taxon>Fungi</taxon>
        <taxon>Dikarya</taxon>
        <taxon>Ascomycota</taxon>
        <taxon>Pezizomycotina</taxon>
        <taxon>Eurotiomycetes</taxon>
        <taxon>Chaetothyriomycetidae</taxon>
        <taxon>Chaetothyriales</taxon>
        <taxon>Herpotrichiellaceae</taxon>
        <taxon>Fonsecaea</taxon>
    </lineage>
</organism>
<dbReference type="GO" id="GO:0008270">
    <property type="term" value="F:zinc ion binding"/>
    <property type="evidence" value="ECO:0007669"/>
    <property type="project" value="UniProtKB-KW"/>
</dbReference>
<protein>
    <recommendedName>
        <fullName evidence="9">CCHC-type domain-containing protein</fullName>
    </recommendedName>
</protein>
<feature type="domain" description="CCHC-type" evidence="9">
    <location>
        <begin position="239"/>
        <end position="254"/>
    </location>
</feature>
<dbReference type="STRING" id="1367422.A0A178ZWT7"/>
<keyword evidence="4 7" id="KW-0863">Zinc-finger</keyword>
<keyword evidence="3" id="KW-0677">Repeat</keyword>
<dbReference type="PANTHER" id="PTHR46543:SF1">
    <property type="entry name" value="ZINC FINGER CCHC DOMAIN-CONTAINING PROTEIN 7"/>
    <property type="match status" value="1"/>
</dbReference>
<keyword evidence="11" id="KW-1185">Reference proteome</keyword>
<dbReference type="GO" id="GO:0071035">
    <property type="term" value="P:nuclear polyadenylation-dependent rRNA catabolic process"/>
    <property type="evidence" value="ECO:0007669"/>
    <property type="project" value="TreeGrafter"/>
</dbReference>
<dbReference type="RefSeq" id="XP_018697233.1">
    <property type="nucleotide sequence ID" value="XM_018834609.1"/>
</dbReference>
<evidence type="ECO:0000313" key="10">
    <source>
        <dbReference type="EMBL" id="OAP63866.1"/>
    </source>
</evidence>
<evidence type="ECO:0000256" key="5">
    <source>
        <dbReference type="ARBA" id="ARBA00022833"/>
    </source>
</evidence>
<comment type="caution">
    <text evidence="10">The sequence shown here is derived from an EMBL/GenBank/DDBJ whole genome shotgun (WGS) entry which is preliminary data.</text>
</comment>
<proteinExistence type="predicted"/>
<dbReference type="GO" id="GO:0031499">
    <property type="term" value="C:TRAMP complex"/>
    <property type="evidence" value="ECO:0007669"/>
    <property type="project" value="TreeGrafter"/>
</dbReference>
<dbReference type="AlphaFoldDB" id="A0A178ZWT7"/>
<dbReference type="InterPro" id="IPR001878">
    <property type="entry name" value="Znf_CCHC"/>
</dbReference>
<dbReference type="SMART" id="SM00343">
    <property type="entry name" value="ZnF_C2HC"/>
    <property type="match status" value="4"/>
</dbReference>
<dbReference type="OrthoDB" id="7608935at2759"/>
<dbReference type="GO" id="GO:0071038">
    <property type="term" value="P:TRAMP-dependent tRNA surveillance pathway"/>
    <property type="evidence" value="ECO:0007669"/>
    <property type="project" value="TreeGrafter"/>
</dbReference>
<dbReference type="InterPro" id="IPR036875">
    <property type="entry name" value="Znf_CCHC_sf"/>
</dbReference>
<dbReference type="GO" id="GO:0071037">
    <property type="term" value="P:nuclear polyadenylation-dependent snRNA catabolic process"/>
    <property type="evidence" value="ECO:0007669"/>
    <property type="project" value="TreeGrafter"/>
</dbReference>
<feature type="compositionally biased region" description="Polar residues" evidence="8">
    <location>
        <begin position="56"/>
        <end position="69"/>
    </location>
</feature>
<feature type="region of interest" description="Disordered" evidence="8">
    <location>
        <begin position="396"/>
        <end position="438"/>
    </location>
</feature>
<feature type="compositionally biased region" description="Acidic residues" evidence="8">
    <location>
        <begin position="124"/>
        <end position="141"/>
    </location>
</feature>
<evidence type="ECO:0000256" key="7">
    <source>
        <dbReference type="PROSITE-ProRule" id="PRU00047"/>
    </source>
</evidence>
<dbReference type="GO" id="GO:0071031">
    <property type="term" value="P:nuclear mRNA surveillance of mRNA 3'-end processing"/>
    <property type="evidence" value="ECO:0007669"/>
    <property type="project" value="TreeGrafter"/>
</dbReference>
<evidence type="ECO:0000256" key="4">
    <source>
        <dbReference type="ARBA" id="ARBA00022771"/>
    </source>
</evidence>
<keyword evidence="6" id="KW-0539">Nucleus</keyword>
<dbReference type="PANTHER" id="PTHR46543">
    <property type="entry name" value="ZINC FINGER CCHC DOMAIN-CONTAINING PROTEIN 7"/>
    <property type="match status" value="1"/>
</dbReference>
<dbReference type="Proteomes" id="UP000078343">
    <property type="component" value="Unassembled WGS sequence"/>
</dbReference>
<sequence length="486" mass="53020">MGNATSRAAVAATPDQESPKDTASTTIYASGGFGNNRLATGFRTAALPAAPDESQPIISKSDNSLKPTLSSGDSIDDAIEISDDEQESDDGGMVINIDTVQNHQLSDDMVLDDDQMDVEKTEKEEEEVEEEDEDSDDEEEGETHSHSEEDTEPQSSTRETTLPLSSTERDAHDQLQGDIERFSRTVMGGLPSHSVASNVRVQPGPRLADLSPEELELQLKYAFFHVSRSKIDLNQPAVCLSCLQSGHAERDCPELTCVHCSASHSSRLCPLLQRCSKCRDRGHTAESCPTGLKITTIPCDICGTFNHTEQTCPQRFLPSYGMSDVGPTKHWISCCVCASKSHLVGDCPNANQVAAARWSLKSFPSEQVINLSLESNSKQREIESANRGLRPEGLKIRGRAGLHSARGPSGRPEVDTSDSDEQFLKPRVQGPRNAKRGNLTFTTQMSKESMTAGAIPKKSVLTEFLKAINQQRQAGRGRFEVVYANK</sequence>